<protein>
    <submittedName>
        <fullName evidence="2">Cell division protein FtsB</fullName>
    </submittedName>
</protein>
<keyword evidence="2" id="KW-0132">Cell division</keyword>
<dbReference type="InterPro" id="IPR007060">
    <property type="entry name" value="FtsL/DivIC"/>
</dbReference>
<dbReference type="EMBL" id="LT838272">
    <property type="protein sequence ID" value="SMB89509.1"/>
    <property type="molecule type" value="Genomic_DNA"/>
</dbReference>
<dbReference type="RefSeq" id="WP_084663112.1">
    <property type="nucleotide sequence ID" value="NZ_LT838272.1"/>
</dbReference>
<keyword evidence="2" id="KW-0131">Cell cycle</keyword>
<dbReference type="Pfam" id="PF04977">
    <property type="entry name" value="DivIC"/>
    <property type="match status" value="1"/>
</dbReference>
<dbReference type="GO" id="GO:0051301">
    <property type="term" value="P:cell division"/>
    <property type="evidence" value="ECO:0007669"/>
    <property type="project" value="UniProtKB-KW"/>
</dbReference>
<name>A0A1W1V7W0_9FIRM</name>
<gene>
    <name evidence="2" type="ORF">SAMN00808754_0169</name>
</gene>
<reference evidence="2 3" key="1">
    <citation type="submission" date="2017-04" db="EMBL/GenBank/DDBJ databases">
        <authorList>
            <person name="Afonso C.L."/>
            <person name="Miller P.J."/>
            <person name="Scott M.A."/>
            <person name="Spackman E."/>
            <person name="Goraichik I."/>
            <person name="Dimitrov K.M."/>
            <person name="Suarez D.L."/>
            <person name="Swayne D.E."/>
        </authorList>
    </citation>
    <scope>NUCLEOTIDE SEQUENCE [LARGE SCALE GENOMIC DNA]</scope>
    <source>
        <strain evidence="2 3">ToBE</strain>
    </source>
</reference>
<organism evidence="2 3">
    <name type="scientific">Thermanaeromonas toyohensis ToBE</name>
    <dbReference type="NCBI Taxonomy" id="698762"/>
    <lineage>
        <taxon>Bacteria</taxon>
        <taxon>Bacillati</taxon>
        <taxon>Bacillota</taxon>
        <taxon>Clostridia</taxon>
        <taxon>Neomoorellales</taxon>
        <taxon>Neomoorellaceae</taxon>
        <taxon>Thermanaeromonas</taxon>
    </lineage>
</organism>
<evidence type="ECO:0000313" key="3">
    <source>
        <dbReference type="Proteomes" id="UP000192569"/>
    </source>
</evidence>
<evidence type="ECO:0000256" key="1">
    <source>
        <dbReference type="SAM" id="Coils"/>
    </source>
</evidence>
<evidence type="ECO:0000313" key="2">
    <source>
        <dbReference type="EMBL" id="SMB89509.1"/>
    </source>
</evidence>
<dbReference type="Proteomes" id="UP000192569">
    <property type="component" value="Chromosome I"/>
</dbReference>
<accession>A0A1W1V7W0</accession>
<keyword evidence="1" id="KW-0175">Coiled coil</keyword>
<keyword evidence="3" id="KW-1185">Reference proteome</keyword>
<sequence>MFYLLYSFLHLGINLYQVEKELNFYRQQKAALLAEQARLQEEIQKLNSDTYIERVAREELGFIKPGEKIILPARPAPDIPPYVPPPPGHEFRD</sequence>
<dbReference type="AlphaFoldDB" id="A0A1W1V7W0"/>
<proteinExistence type="predicted"/>
<feature type="coiled-coil region" evidence="1">
    <location>
        <begin position="15"/>
        <end position="49"/>
    </location>
</feature>
<dbReference type="STRING" id="698762.SAMN00808754_0169"/>